<dbReference type="SUPFAM" id="SSF52172">
    <property type="entry name" value="CheY-like"/>
    <property type="match status" value="1"/>
</dbReference>
<dbReference type="Gene3D" id="3.40.50.2300">
    <property type="match status" value="1"/>
</dbReference>
<evidence type="ECO:0000256" key="1">
    <source>
        <dbReference type="ARBA" id="ARBA00022553"/>
    </source>
</evidence>
<feature type="modified residue" description="4-aspartylphosphate" evidence="2">
    <location>
        <position position="52"/>
    </location>
</feature>
<accession>A0ABX1MQ00</accession>
<organism evidence="4 5">
    <name type="scientific">Aromatoleum petrolei</name>
    <dbReference type="NCBI Taxonomy" id="76116"/>
    <lineage>
        <taxon>Bacteria</taxon>
        <taxon>Pseudomonadati</taxon>
        <taxon>Pseudomonadota</taxon>
        <taxon>Betaproteobacteria</taxon>
        <taxon>Rhodocyclales</taxon>
        <taxon>Rhodocyclaceae</taxon>
        <taxon>Aromatoleum</taxon>
    </lineage>
</organism>
<reference evidence="4 5" key="1">
    <citation type="submission" date="2019-12" db="EMBL/GenBank/DDBJ databases">
        <title>Comparative genomics gives insights into the taxonomy of the Azoarcus-Aromatoleum group and reveals separate origins of nif in the plant-associated Azoarcus and non-plant-associated Aromatoleum sub-groups.</title>
        <authorList>
            <person name="Lafos M."/>
            <person name="Maluk M."/>
            <person name="Batista M."/>
            <person name="Junghare M."/>
            <person name="Carmona M."/>
            <person name="Faoro H."/>
            <person name="Cruz L.M."/>
            <person name="Battistoni F."/>
            <person name="De Souza E."/>
            <person name="Pedrosa F."/>
            <person name="Chen W.-M."/>
            <person name="Poole P.S."/>
            <person name="Dixon R.A."/>
            <person name="James E.K."/>
        </authorList>
    </citation>
    <scope>NUCLEOTIDE SEQUENCE [LARGE SCALE GENOMIC DNA]</scope>
    <source>
        <strain evidence="4 5">ToN1</strain>
    </source>
</reference>
<gene>
    <name evidence="4" type="ORF">GPA26_06850</name>
</gene>
<comment type="caution">
    <text evidence="4">The sequence shown here is derived from an EMBL/GenBank/DDBJ whole genome shotgun (WGS) entry which is preliminary data.</text>
</comment>
<protein>
    <submittedName>
        <fullName evidence="4">Response regulator</fullName>
    </submittedName>
</protein>
<name>A0ABX1MQ00_9RHOO</name>
<evidence type="ECO:0000256" key="2">
    <source>
        <dbReference type="PROSITE-ProRule" id="PRU00169"/>
    </source>
</evidence>
<evidence type="ECO:0000313" key="4">
    <source>
        <dbReference type="EMBL" id="NMF88199.1"/>
    </source>
</evidence>
<dbReference type="InterPro" id="IPR011006">
    <property type="entry name" value="CheY-like_superfamily"/>
</dbReference>
<dbReference type="PANTHER" id="PTHR45339">
    <property type="entry name" value="HYBRID SIGNAL TRANSDUCTION HISTIDINE KINASE J"/>
    <property type="match status" value="1"/>
</dbReference>
<dbReference type="Pfam" id="PF00072">
    <property type="entry name" value="Response_reg"/>
    <property type="match status" value="1"/>
</dbReference>
<evidence type="ECO:0000259" key="3">
    <source>
        <dbReference type="PROSITE" id="PS50110"/>
    </source>
</evidence>
<feature type="domain" description="Response regulatory" evidence="3">
    <location>
        <begin position="3"/>
        <end position="119"/>
    </location>
</feature>
<keyword evidence="1 2" id="KW-0597">Phosphoprotein</keyword>
<sequence>MATILLVEDNPANMKLAAFVLAQGGHDVLCATSADEALVLVRERQPALVLMDVQLPGMDGLTATRQLKDDPSTRAIPVIALTAFAMRGDAERIRAAGCDGYIAKPIRYQQLLGEVARALENNNENNPVGRS</sequence>
<dbReference type="RefSeq" id="WP_169205624.1">
    <property type="nucleotide sequence ID" value="NZ_CP059560.1"/>
</dbReference>
<dbReference type="SMART" id="SM00448">
    <property type="entry name" value="REC"/>
    <property type="match status" value="1"/>
</dbReference>
<dbReference type="PROSITE" id="PS50110">
    <property type="entry name" value="RESPONSE_REGULATORY"/>
    <property type="match status" value="1"/>
</dbReference>
<dbReference type="PANTHER" id="PTHR45339:SF3">
    <property type="entry name" value="HISTIDINE KINASE"/>
    <property type="match status" value="1"/>
</dbReference>
<dbReference type="EMBL" id="WTVR01000010">
    <property type="protein sequence ID" value="NMF88199.1"/>
    <property type="molecule type" value="Genomic_DNA"/>
</dbReference>
<dbReference type="CDD" id="cd17548">
    <property type="entry name" value="REC_DivK-like"/>
    <property type="match status" value="1"/>
</dbReference>
<keyword evidence="5" id="KW-1185">Reference proteome</keyword>
<dbReference type="InterPro" id="IPR001789">
    <property type="entry name" value="Sig_transdc_resp-reg_receiver"/>
</dbReference>
<proteinExistence type="predicted"/>
<dbReference type="Proteomes" id="UP000652074">
    <property type="component" value="Unassembled WGS sequence"/>
</dbReference>
<evidence type="ECO:0000313" key="5">
    <source>
        <dbReference type="Proteomes" id="UP000652074"/>
    </source>
</evidence>